<accession>A0A3S5A5S7</accession>
<keyword evidence="3" id="KW-1185">Reference proteome</keyword>
<gene>
    <name evidence="2" type="ORF">PXEA_LOCUS14054</name>
</gene>
<dbReference type="EMBL" id="CAAALY010047254">
    <property type="protein sequence ID" value="VEL20614.1"/>
    <property type="molecule type" value="Genomic_DNA"/>
</dbReference>
<dbReference type="Proteomes" id="UP000784294">
    <property type="component" value="Unassembled WGS sequence"/>
</dbReference>
<feature type="compositionally biased region" description="Basic and acidic residues" evidence="1">
    <location>
        <begin position="89"/>
        <end position="99"/>
    </location>
</feature>
<evidence type="ECO:0000256" key="1">
    <source>
        <dbReference type="SAM" id="MobiDB-lite"/>
    </source>
</evidence>
<comment type="caution">
    <text evidence="2">The sequence shown here is derived from an EMBL/GenBank/DDBJ whole genome shotgun (WGS) entry which is preliminary data.</text>
</comment>
<protein>
    <submittedName>
        <fullName evidence="2">Uncharacterized protein</fullName>
    </submittedName>
</protein>
<organism evidence="2 3">
    <name type="scientific">Protopolystoma xenopodis</name>
    <dbReference type="NCBI Taxonomy" id="117903"/>
    <lineage>
        <taxon>Eukaryota</taxon>
        <taxon>Metazoa</taxon>
        <taxon>Spiralia</taxon>
        <taxon>Lophotrochozoa</taxon>
        <taxon>Platyhelminthes</taxon>
        <taxon>Monogenea</taxon>
        <taxon>Polyopisthocotylea</taxon>
        <taxon>Polystomatidea</taxon>
        <taxon>Polystomatidae</taxon>
        <taxon>Protopolystoma</taxon>
    </lineage>
</organism>
<proteinExistence type="predicted"/>
<feature type="region of interest" description="Disordered" evidence="1">
    <location>
        <begin position="89"/>
        <end position="135"/>
    </location>
</feature>
<evidence type="ECO:0000313" key="2">
    <source>
        <dbReference type="EMBL" id="VEL20614.1"/>
    </source>
</evidence>
<evidence type="ECO:0000313" key="3">
    <source>
        <dbReference type="Proteomes" id="UP000784294"/>
    </source>
</evidence>
<reference evidence="2" key="1">
    <citation type="submission" date="2018-11" db="EMBL/GenBank/DDBJ databases">
        <authorList>
            <consortium name="Pathogen Informatics"/>
        </authorList>
    </citation>
    <scope>NUCLEOTIDE SEQUENCE</scope>
</reference>
<name>A0A3S5A5S7_9PLAT</name>
<dbReference type="AlphaFoldDB" id="A0A3S5A5S7"/>
<sequence>MDRSANNSANVIACHCDRHETTVVVRSSWLGLLAACRTATQPESCRLRVESLVFFWRLFSLVFCLLFGHRLCSRLPVLPRRLRLRTRAHIDPPRRDRPVDASSGQASLGTTRVDAFQGGRGWTGGVDRRKNGRQR</sequence>